<keyword evidence="2" id="KW-0548">Nucleotidyltransferase</keyword>
<dbReference type="InterPro" id="IPR002156">
    <property type="entry name" value="RNaseH_domain"/>
</dbReference>
<dbReference type="PANTHER" id="PTHR47723:SF19">
    <property type="entry name" value="POLYNUCLEOTIDYL TRANSFERASE, RIBONUCLEASE H-LIKE SUPERFAMILY PROTEIN"/>
    <property type="match status" value="1"/>
</dbReference>
<dbReference type="GO" id="GO:0003964">
    <property type="term" value="F:RNA-directed DNA polymerase activity"/>
    <property type="evidence" value="ECO:0007669"/>
    <property type="project" value="UniProtKB-KW"/>
</dbReference>
<dbReference type="InterPro" id="IPR044730">
    <property type="entry name" value="RNase_H-like_dom_plant"/>
</dbReference>
<protein>
    <submittedName>
        <fullName evidence="2">RNA-directed DNA polymerase (Reverse transcriptase)</fullName>
    </submittedName>
</protein>
<evidence type="ECO:0000259" key="1">
    <source>
        <dbReference type="PROSITE" id="PS50879"/>
    </source>
</evidence>
<dbReference type="InterPro" id="IPR026960">
    <property type="entry name" value="RVT-Znf"/>
</dbReference>
<feature type="non-terminal residue" evidence="2">
    <location>
        <position position="390"/>
    </location>
</feature>
<evidence type="ECO:0000313" key="3">
    <source>
        <dbReference type="Proteomes" id="UP000265520"/>
    </source>
</evidence>
<evidence type="ECO:0000313" key="2">
    <source>
        <dbReference type="EMBL" id="MCH93591.1"/>
    </source>
</evidence>
<dbReference type="GO" id="GO:0003676">
    <property type="term" value="F:nucleic acid binding"/>
    <property type="evidence" value="ECO:0007669"/>
    <property type="project" value="InterPro"/>
</dbReference>
<keyword evidence="2" id="KW-0808">Transferase</keyword>
<dbReference type="InterPro" id="IPR036397">
    <property type="entry name" value="RNaseH_sf"/>
</dbReference>
<dbReference type="EMBL" id="LXQA010025306">
    <property type="protein sequence ID" value="MCH93591.1"/>
    <property type="molecule type" value="Genomic_DNA"/>
</dbReference>
<dbReference type="SUPFAM" id="SSF53098">
    <property type="entry name" value="Ribonuclease H-like"/>
    <property type="match status" value="1"/>
</dbReference>
<feature type="domain" description="RNase H type-1" evidence="1">
    <location>
        <begin position="336"/>
        <end position="390"/>
    </location>
</feature>
<dbReference type="InterPro" id="IPR053151">
    <property type="entry name" value="RNase_H-like"/>
</dbReference>
<keyword evidence="2" id="KW-0695">RNA-directed DNA polymerase</keyword>
<dbReference type="AlphaFoldDB" id="A0A392N1J2"/>
<dbReference type="Proteomes" id="UP000265520">
    <property type="component" value="Unassembled WGS sequence"/>
</dbReference>
<dbReference type="Gene3D" id="3.30.420.10">
    <property type="entry name" value="Ribonuclease H-like superfamily/Ribonuclease H"/>
    <property type="match status" value="1"/>
</dbReference>
<dbReference type="PROSITE" id="PS50879">
    <property type="entry name" value="RNASE_H_1"/>
    <property type="match status" value="1"/>
</dbReference>
<proteinExistence type="predicted"/>
<sequence>MNQDCLIKLGWKFFSGANDYWCTIMRGKYTHEEAKPSDSNLWKVMFGLKHHVWNSCSWIVGDGCDIEAWNHAWIDEGLCLAQHVTIPPELQGAKVCDLVDSNGSWNWSLMQNWMPRDLQNKIAAILPPHHDHGRDVLAGAVGNSADFSVAAMHNKLCGFDMDEVDLVWSKIWKLSVTERVKSFVWRVLWDRLLTNVLKYRMGLSSPICSYCGREEETSLHALRDCPLVSQFWIQVVKVERRGIFFMSSLKDWVSENINNTCQVDGGIVWCNFWALACFCLWNWRNKELHEHNFMRPTNPVQHVVRLGKEYIRTMRMNSVIKQRTMVNTCIRWKPPRDKFMKLNTDGACKEGRRAGCGGIIRGNQGEWIGGFAKGIGYCSAFIAELWGVLE</sequence>
<reference evidence="2 3" key="1">
    <citation type="journal article" date="2018" name="Front. Plant Sci.">
        <title>Red Clover (Trifolium pratense) and Zigzag Clover (T. medium) - A Picture of Genomic Similarities and Differences.</title>
        <authorList>
            <person name="Dluhosova J."/>
            <person name="Istvanek J."/>
            <person name="Nedelnik J."/>
            <person name="Repkova J."/>
        </authorList>
    </citation>
    <scope>NUCLEOTIDE SEQUENCE [LARGE SCALE GENOMIC DNA]</scope>
    <source>
        <strain evidence="3">cv. 10/8</strain>
        <tissue evidence="2">Leaf</tissue>
    </source>
</reference>
<dbReference type="InterPro" id="IPR012337">
    <property type="entry name" value="RNaseH-like_sf"/>
</dbReference>
<keyword evidence="3" id="KW-1185">Reference proteome</keyword>
<comment type="caution">
    <text evidence="2">The sequence shown here is derived from an EMBL/GenBank/DDBJ whole genome shotgun (WGS) entry which is preliminary data.</text>
</comment>
<organism evidence="2 3">
    <name type="scientific">Trifolium medium</name>
    <dbReference type="NCBI Taxonomy" id="97028"/>
    <lineage>
        <taxon>Eukaryota</taxon>
        <taxon>Viridiplantae</taxon>
        <taxon>Streptophyta</taxon>
        <taxon>Embryophyta</taxon>
        <taxon>Tracheophyta</taxon>
        <taxon>Spermatophyta</taxon>
        <taxon>Magnoliopsida</taxon>
        <taxon>eudicotyledons</taxon>
        <taxon>Gunneridae</taxon>
        <taxon>Pentapetalae</taxon>
        <taxon>rosids</taxon>
        <taxon>fabids</taxon>
        <taxon>Fabales</taxon>
        <taxon>Fabaceae</taxon>
        <taxon>Papilionoideae</taxon>
        <taxon>50 kb inversion clade</taxon>
        <taxon>NPAAA clade</taxon>
        <taxon>Hologalegina</taxon>
        <taxon>IRL clade</taxon>
        <taxon>Trifolieae</taxon>
        <taxon>Trifolium</taxon>
    </lineage>
</organism>
<dbReference type="PANTHER" id="PTHR47723">
    <property type="entry name" value="OS05G0353850 PROTEIN"/>
    <property type="match status" value="1"/>
</dbReference>
<accession>A0A392N1J2</accession>
<dbReference type="Pfam" id="PF13966">
    <property type="entry name" value="zf-RVT"/>
    <property type="match status" value="1"/>
</dbReference>
<dbReference type="GO" id="GO:0004523">
    <property type="term" value="F:RNA-DNA hybrid ribonuclease activity"/>
    <property type="evidence" value="ECO:0007669"/>
    <property type="project" value="InterPro"/>
</dbReference>
<dbReference type="CDD" id="cd06222">
    <property type="entry name" value="RNase_H_like"/>
    <property type="match status" value="1"/>
</dbReference>
<name>A0A392N1J2_9FABA</name>